<accession>A0A2Z5H495</accession>
<reference evidence="2" key="1">
    <citation type="submission" date="2018-05" db="EMBL/GenBank/DDBJ databases">
        <title>Exploring Bacteriophages for Innovative Applications.</title>
        <authorList>
            <person name="Olsen N.S."/>
            <person name="Kot W."/>
            <person name="Hansen L.H."/>
        </authorList>
    </citation>
    <scope>NUCLEOTIDE SEQUENCE [LARGE SCALE GENOMIC DNA]</scope>
</reference>
<evidence type="ECO:0000313" key="1">
    <source>
        <dbReference type="EMBL" id="AXC34293.1"/>
    </source>
</evidence>
<proteinExistence type="predicted"/>
<dbReference type="EMBL" id="MH362766">
    <property type="protein sequence ID" value="AXC34293.1"/>
    <property type="molecule type" value="Genomic_DNA"/>
</dbReference>
<dbReference type="GeneID" id="79513885"/>
<dbReference type="KEGG" id="vg:79513885"/>
<keyword evidence="2" id="KW-1185">Reference proteome</keyword>
<protein>
    <submittedName>
        <fullName evidence="1">Uncharacterized protein</fullName>
    </submittedName>
</protein>
<sequence length="160" mass="17533">MCIVCEIRNKLAIEVRDPEAIGFVMQRVELMARILHNVTELGKQYAETGPGIDKRVFLDTAVIASACLSDSVEATEHRNAEMAAHSGKDEAEALFDLIGALIGLKRRNDAEPEGNPGLPPEVWAAMPAELREMMKGAKVVHIDSESDLFEALTGRKPTKH</sequence>
<organism evidence="1 2">
    <name type="scientific">Escherichia phage Halfdan</name>
    <dbReference type="NCBI Taxonomy" id="2234092"/>
    <lineage>
        <taxon>Viruses</taxon>
        <taxon>Duplodnaviria</taxon>
        <taxon>Heunggongvirae</taxon>
        <taxon>Uroviricota</taxon>
        <taxon>Caudoviricetes</taxon>
        <taxon>Halfdanvirus</taxon>
        <taxon>Halfdanvirus halfdan</taxon>
    </lineage>
</organism>
<dbReference type="RefSeq" id="YP_010731764.1">
    <property type="nucleotide sequence ID" value="NC_072811.1"/>
</dbReference>
<dbReference type="Proteomes" id="UP000252726">
    <property type="component" value="Segment"/>
</dbReference>
<name>A0A2Z5H495_9CAUD</name>
<evidence type="ECO:0000313" key="2">
    <source>
        <dbReference type="Proteomes" id="UP000252726"/>
    </source>
</evidence>